<dbReference type="EMBL" id="JAAALK010000290">
    <property type="protein sequence ID" value="KAG8045781.1"/>
    <property type="molecule type" value="Genomic_DNA"/>
</dbReference>
<evidence type="ECO:0000313" key="3">
    <source>
        <dbReference type="Proteomes" id="UP000729402"/>
    </source>
</evidence>
<sequence>MRVRTYARSDTSPPATYDPLPFLQSRRRHRSGAVVHPAAALLAAQAGELRPGSPRPSSSASLSTCGPAAAGTRAHALHRFLVARITWGIPWPK</sequence>
<feature type="region of interest" description="Disordered" evidence="1">
    <location>
        <begin position="1"/>
        <end position="21"/>
    </location>
</feature>
<dbReference type="Proteomes" id="UP000729402">
    <property type="component" value="Unassembled WGS sequence"/>
</dbReference>
<protein>
    <submittedName>
        <fullName evidence="2">Uncharacterized protein</fullName>
    </submittedName>
</protein>
<gene>
    <name evidence="2" type="ORF">GUJ93_ZPchr0008g13451</name>
</gene>
<comment type="caution">
    <text evidence="2">The sequence shown here is derived from an EMBL/GenBank/DDBJ whole genome shotgun (WGS) entry which is preliminary data.</text>
</comment>
<feature type="region of interest" description="Disordered" evidence="1">
    <location>
        <begin position="46"/>
        <end position="67"/>
    </location>
</feature>
<keyword evidence="3" id="KW-1185">Reference proteome</keyword>
<reference evidence="2" key="2">
    <citation type="submission" date="2021-02" db="EMBL/GenBank/DDBJ databases">
        <authorList>
            <person name="Kimball J.A."/>
            <person name="Haas M.W."/>
            <person name="Macchietto M."/>
            <person name="Kono T."/>
            <person name="Duquette J."/>
            <person name="Shao M."/>
        </authorList>
    </citation>
    <scope>NUCLEOTIDE SEQUENCE</scope>
    <source>
        <tissue evidence="2">Fresh leaf tissue</tissue>
    </source>
</reference>
<name>A0A8J5V3U1_ZIZPA</name>
<accession>A0A8J5V3U1</accession>
<evidence type="ECO:0000256" key="1">
    <source>
        <dbReference type="SAM" id="MobiDB-lite"/>
    </source>
</evidence>
<reference evidence="2" key="1">
    <citation type="journal article" date="2021" name="bioRxiv">
        <title>Whole Genome Assembly and Annotation of Northern Wild Rice, Zizania palustris L., Supports a Whole Genome Duplication in the Zizania Genus.</title>
        <authorList>
            <person name="Haas M."/>
            <person name="Kono T."/>
            <person name="Macchietto M."/>
            <person name="Millas R."/>
            <person name="McGilp L."/>
            <person name="Shao M."/>
            <person name="Duquette J."/>
            <person name="Hirsch C.N."/>
            <person name="Kimball J."/>
        </authorList>
    </citation>
    <scope>NUCLEOTIDE SEQUENCE</scope>
    <source>
        <tissue evidence="2">Fresh leaf tissue</tissue>
    </source>
</reference>
<feature type="compositionally biased region" description="Low complexity" evidence="1">
    <location>
        <begin position="46"/>
        <end position="63"/>
    </location>
</feature>
<dbReference type="AlphaFoldDB" id="A0A8J5V3U1"/>
<organism evidence="2 3">
    <name type="scientific">Zizania palustris</name>
    <name type="common">Northern wild rice</name>
    <dbReference type="NCBI Taxonomy" id="103762"/>
    <lineage>
        <taxon>Eukaryota</taxon>
        <taxon>Viridiplantae</taxon>
        <taxon>Streptophyta</taxon>
        <taxon>Embryophyta</taxon>
        <taxon>Tracheophyta</taxon>
        <taxon>Spermatophyta</taxon>
        <taxon>Magnoliopsida</taxon>
        <taxon>Liliopsida</taxon>
        <taxon>Poales</taxon>
        <taxon>Poaceae</taxon>
        <taxon>BOP clade</taxon>
        <taxon>Oryzoideae</taxon>
        <taxon>Oryzeae</taxon>
        <taxon>Zizaniinae</taxon>
        <taxon>Zizania</taxon>
    </lineage>
</organism>
<evidence type="ECO:0000313" key="2">
    <source>
        <dbReference type="EMBL" id="KAG8045781.1"/>
    </source>
</evidence>
<proteinExistence type="predicted"/>